<dbReference type="EMBL" id="BAAADD010000002">
    <property type="protein sequence ID" value="GAA0563092.1"/>
    <property type="molecule type" value="Genomic_DNA"/>
</dbReference>
<keyword evidence="2" id="KW-1185">Reference proteome</keyword>
<reference evidence="2" key="1">
    <citation type="journal article" date="2019" name="Int. J. Syst. Evol. Microbiol.">
        <title>The Global Catalogue of Microorganisms (GCM) 10K type strain sequencing project: providing services to taxonomists for standard genome sequencing and annotation.</title>
        <authorList>
            <consortium name="The Broad Institute Genomics Platform"/>
            <consortium name="The Broad Institute Genome Sequencing Center for Infectious Disease"/>
            <person name="Wu L."/>
            <person name="Ma J."/>
        </authorList>
    </citation>
    <scope>NUCLEOTIDE SEQUENCE [LARGE SCALE GENOMIC DNA]</scope>
    <source>
        <strain evidence="2">JCM 15089</strain>
    </source>
</reference>
<accession>A0ABP3PDD7</accession>
<gene>
    <name evidence="1" type="ORF">GCM10008942_09410</name>
</gene>
<name>A0ABP3PDD7_9PROT</name>
<comment type="caution">
    <text evidence="1">The sequence shown here is derived from an EMBL/GenBank/DDBJ whole genome shotgun (WGS) entry which is preliminary data.</text>
</comment>
<proteinExistence type="predicted"/>
<sequence length="94" mass="10346">MDPRPLMSCGGAIYTSVKTGTNPLPAQMLQMRASTAKKQRPEENGRYAQWLLGPPAGAGLMSAISSQRDDVQPRRNCIRRDGRLGSPRFRECGQ</sequence>
<protein>
    <submittedName>
        <fullName evidence="1">Uncharacterized protein</fullName>
    </submittedName>
</protein>
<evidence type="ECO:0000313" key="2">
    <source>
        <dbReference type="Proteomes" id="UP001499951"/>
    </source>
</evidence>
<organism evidence="1 2">
    <name type="scientific">Rhizomicrobium electricum</name>
    <dbReference type="NCBI Taxonomy" id="480070"/>
    <lineage>
        <taxon>Bacteria</taxon>
        <taxon>Pseudomonadati</taxon>
        <taxon>Pseudomonadota</taxon>
        <taxon>Alphaproteobacteria</taxon>
        <taxon>Micropepsales</taxon>
        <taxon>Micropepsaceae</taxon>
        <taxon>Rhizomicrobium</taxon>
    </lineage>
</organism>
<evidence type="ECO:0000313" key="1">
    <source>
        <dbReference type="EMBL" id="GAA0563092.1"/>
    </source>
</evidence>
<dbReference type="Proteomes" id="UP001499951">
    <property type="component" value="Unassembled WGS sequence"/>
</dbReference>